<organism evidence="1 2">
    <name type="scientific">Tenacibaculum mesophilum</name>
    <dbReference type="NCBI Taxonomy" id="104268"/>
    <lineage>
        <taxon>Bacteria</taxon>
        <taxon>Pseudomonadati</taxon>
        <taxon>Bacteroidota</taxon>
        <taxon>Flavobacteriia</taxon>
        <taxon>Flavobacteriales</taxon>
        <taxon>Flavobacteriaceae</taxon>
        <taxon>Tenacibaculum</taxon>
    </lineage>
</organism>
<protein>
    <submittedName>
        <fullName evidence="1">Uncharacterized protein</fullName>
    </submittedName>
</protein>
<evidence type="ECO:0000313" key="2">
    <source>
        <dbReference type="Proteomes" id="UP001056837"/>
    </source>
</evidence>
<dbReference type="Proteomes" id="UP001056837">
    <property type="component" value="Chromosome"/>
</dbReference>
<dbReference type="AlphaFoldDB" id="A0AAE9MKY9"/>
<evidence type="ECO:0000313" key="1">
    <source>
        <dbReference type="EMBL" id="UTD14241.1"/>
    </source>
</evidence>
<accession>A0AAE9MKY9</accession>
<sequence length="214" mass="25235">MRMIEKYRNRLKEIIEMSFRTLEMKLANGGIISKNEASFQLELGYILKVFGQLYEFHPNEKFNLEMENYVKLKSTSIKSNSKNARVDILMTFGTENEFATGAIELKFFKKKNHREPNNRYDIFKDISNLEAYKENGIDLNYLFISTDHNHYVNQSEYSADTKDFDIRKGSKYKSGQVLEYRTAKPYGPPITLKGNYEFDWSEPTDNIYFTKIEI</sequence>
<proteinExistence type="predicted"/>
<dbReference type="EMBL" id="CP050861">
    <property type="protein sequence ID" value="UTD14241.1"/>
    <property type="molecule type" value="Genomic_DNA"/>
</dbReference>
<name>A0AAE9MKY9_9FLAO</name>
<gene>
    <name evidence="1" type="ORF">HER15_01580</name>
</gene>
<reference evidence="1" key="1">
    <citation type="submission" date="2020-04" db="EMBL/GenBank/DDBJ databases">
        <title>Tenacibaculum mesophilum bac2.</title>
        <authorList>
            <person name="Li M."/>
        </authorList>
    </citation>
    <scope>NUCLEOTIDE SEQUENCE</scope>
    <source>
        <strain evidence="1">Bac2</strain>
    </source>
</reference>